<dbReference type="Pfam" id="PF01541">
    <property type="entry name" value="GIY-YIG"/>
    <property type="match status" value="1"/>
</dbReference>
<evidence type="ECO:0000313" key="13">
    <source>
        <dbReference type="EMBL" id="KAF7269476.1"/>
    </source>
</evidence>
<keyword evidence="7" id="KW-0862">Zinc</keyword>
<keyword evidence="2" id="KW-0479">Metal-binding</keyword>
<keyword evidence="1 11" id="KW-0540">Nuclease</keyword>
<dbReference type="Proteomes" id="UP000625711">
    <property type="component" value="Unassembled WGS sequence"/>
</dbReference>
<evidence type="ECO:0000256" key="8">
    <source>
        <dbReference type="ARBA" id="ARBA00023172"/>
    </source>
</evidence>
<comment type="subcellular location">
    <subcellularLocation>
        <location evidence="11">Nucleus</location>
    </subcellularLocation>
</comment>
<dbReference type="InterPro" id="IPR035901">
    <property type="entry name" value="GIY-YIG_endonuc_sf"/>
</dbReference>
<dbReference type="OrthoDB" id="24645at2759"/>
<sequence>MENTSTIENFYGVYLLYCLNPKYLGRTYIGYTVDPNRRIKQHNKGKKFGGAWKTSNRGPWTMVMIIHGFPNDISALRFEWAWQHPHISRRLQHVSKKKSYEKVYDFCLRILSEMLQVGPWNRLPLTIRWLNHEYTRDFPIKKIPPFHMPVCYGPVISKKLPKSIDFSDKFTLKETNLCYICFQEIAIGREVNCLNSICSIACHILCMSKLFLSNGEYVPIEGKCPKCHCELLWGDIVRKFKGCYRDKHMEIDIQTTNDIYCSDEDD</sequence>
<dbReference type="GO" id="GO:0008270">
    <property type="term" value="F:zinc ion binding"/>
    <property type="evidence" value="ECO:0007669"/>
    <property type="project" value="UniProtKB-KW"/>
</dbReference>
<dbReference type="PANTHER" id="PTHR20208:SF10">
    <property type="entry name" value="STRUCTURE-SPECIFIC ENDONUCLEASE SUBUNIT SLX1"/>
    <property type="match status" value="1"/>
</dbReference>
<evidence type="ECO:0000256" key="3">
    <source>
        <dbReference type="ARBA" id="ARBA00022759"/>
    </source>
</evidence>
<gene>
    <name evidence="13" type="ORF">GWI33_017476</name>
</gene>
<dbReference type="EMBL" id="JAACXV010014223">
    <property type="protein sequence ID" value="KAF7269476.1"/>
    <property type="molecule type" value="Genomic_DNA"/>
</dbReference>
<comment type="caution">
    <text evidence="11">Lacks conserved residue(s) required for the propagation of feature annotation.</text>
</comment>
<keyword evidence="4 11" id="KW-0227">DNA damage</keyword>
<keyword evidence="9 11" id="KW-0234">DNA repair</keyword>
<comment type="caution">
    <text evidence="13">The sequence shown here is derived from an EMBL/GenBank/DDBJ whole genome shotgun (WGS) entry which is preliminary data.</text>
</comment>
<comment type="similarity">
    <text evidence="11">Belongs to the SLX1 family.</text>
</comment>
<evidence type="ECO:0000256" key="11">
    <source>
        <dbReference type="HAMAP-Rule" id="MF_03100"/>
    </source>
</evidence>
<evidence type="ECO:0000256" key="10">
    <source>
        <dbReference type="ARBA" id="ARBA00023242"/>
    </source>
</evidence>
<dbReference type="GO" id="GO:0017108">
    <property type="term" value="F:5'-flap endonuclease activity"/>
    <property type="evidence" value="ECO:0007669"/>
    <property type="project" value="InterPro"/>
</dbReference>
<keyword evidence="10 11" id="KW-0539">Nucleus</keyword>
<comment type="subunit">
    <text evidence="11">Forms a heterodimer with a member of the SLX4 family.</text>
</comment>
<dbReference type="PANTHER" id="PTHR20208">
    <property type="entry name" value="STRUCTURE-SPECIFIC ENDONUCLEASE SUBUNIT SLX1"/>
    <property type="match status" value="1"/>
</dbReference>
<comment type="cofactor">
    <cofactor evidence="11">
        <name>a divalent metal cation</name>
        <dbReference type="ChEBI" id="CHEBI:60240"/>
    </cofactor>
</comment>
<comment type="function">
    <text evidence="11">Catalytic subunit of a heterodimeric structure-specific endonuclease that resolves DNA secondary structures generated during DNA repair and recombination. Has endonuclease activity towards branched DNA substrates, introducing single-strand cuts in duplex DNA close to junctions with ss-DNA.</text>
</comment>
<accession>A0A834M651</accession>
<keyword evidence="3 11" id="KW-0255">Endonuclease</keyword>
<dbReference type="GO" id="GO:0000724">
    <property type="term" value="P:double-strand break repair via homologous recombination"/>
    <property type="evidence" value="ECO:0007669"/>
    <property type="project" value="TreeGrafter"/>
</dbReference>
<dbReference type="HAMAP" id="MF_03100">
    <property type="entry name" value="Endonuc_su_Slx1"/>
    <property type="match status" value="1"/>
</dbReference>
<keyword evidence="8 11" id="KW-0233">DNA recombination</keyword>
<dbReference type="PROSITE" id="PS50164">
    <property type="entry name" value="GIY_YIG"/>
    <property type="match status" value="1"/>
</dbReference>
<evidence type="ECO:0000256" key="7">
    <source>
        <dbReference type="ARBA" id="ARBA00022833"/>
    </source>
</evidence>
<evidence type="ECO:0000259" key="12">
    <source>
        <dbReference type="PROSITE" id="PS50164"/>
    </source>
</evidence>
<evidence type="ECO:0000313" key="14">
    <source>
        <dbReference type="Proteomes" id="UP000625711"/>
    </source>
</evidence>
<dbReference type="CDD" id="cd10455">
    <property type="entry name" value="GIY-YIG_SLX1"/>
    <property type="match status" value="1"/>
</dbReference>
<protein>
    <recommendedName>
        <fullName evidence="11">Structure-specific endonuclease subunit SLX1 homolog</fullName>
        <ecNumber evidence="11">3.1.-.-</ecNumber>
    </recommendedName>
</protein>
<organism evidence="13 14">
    <name type="scientific">Rhynchophorus ferrugineus</name>
    <name type="common">Red palm weevil</name>
    <name type="synonym">Curculio ferrugineus</name>
    <dbReference type="NCBI Taxonomy" id="354439"/>
    <lineage>
        <taxon>Eukaryota</taxon>
        <taxon>Metazoa</taxon>
        <taxon>Ecdysozoa</taxon>
        <taxon>Arthropoda</taxon>
        <taxon>Hexapoda</taxon>
        <taxon>Insecta</taxon>
        <taxon>Pterygota</taxon>
        <taxon>Neoptera</taxon>
        <taxon>Endopterygota</taxon>
        <taxon>Coleoptera</taxon>
        <taxon>Polyphaga</taxon>
        <taxon>Cucujiformia</taxon>
        <taxon>Curculionidae</taxon>
        <taxon>Dryophthorinae</taxon>
        <taxon>Rhynchophorus</taxon>
    </lineage>
</organism>
<dbReference type="GO" id="GO:0033557">
    <property type="term" value="C:Slx1-Slx4 complex"/>
    <property type="evidence" value="ECO:0007669"/>
    <property type="project" value="UniProtKB-UniRule"/>
</dbReference>
<dbReference type="GO" id="GO:0008821">
    <property type="term" value="F:crossover junction DNA endonuclease activity"/>
    <property type="evidence" value="ECO:0007669"/>
    <property type="project" value="TreeGrafter"/>
</dbReference>
<evidence type="ECO:0000256" key="1">
    <source>
        <dbReference type="ARBA" id="ARBA00022722"/>
    </source>
</evidence>
<evidence type="ECO:0000256" key="6">
    <source>
        <dbReference type="ARBA" id="ARBA00022801"/>
    </source>
</evidence>
<name>A0A834M651_RHYFE</name>
<keyword evidence="5" id="KW-0863">Zinc-finger</keyword>
<dbReference type="Pfam" id="PF21202">
    <property type="entry name" value="SLX1_C"/>
    <property type="match status" value="1"/>
</dbReference>
<dbReference type="InterPro" id="IPR013083">
    <property type="entry name" value="Znf_RING/FYVE/PHD"/>
</dbReference>
<evidence type="ECO:0000256" key="2">
    <source>
        <dbReference type="ARBA" id="ARBA00022723"/>
    </source>
</evidence>
<dbReference type="InterPro" id="IPR000305">
    <property type="entry name" value="GIY-YIG_endonuc"/>
</dbReference>
<dbReference type="InterPro" id="IPR050381">
    <property type="entry name" value="SLX1_endonuclease"/>
</dbReference>
<dbReference type="Gene3D" id="3.30.40.10">
    <property type="entry name" value="Zinc/RING finger domain, C3HC4 (zinc finger)"/>
    <property type="match status" value="1"/>
</dbReference>
<keyword evidence="6 11" id="KW-0378">Hydrolase</keyword>
<dbReference type="InterPro" id="IPR027520">
    <property type="entry name" value="Slx1"/>
</dbReference>
<keyword evidence="14" id="KW-1185">Reference proteome</keyword>
<evidence type="ECO:0000256" key="5">
    <source>
        <dbReference type="ARBA" id="ARBA00022771"/>
    </source>
</evidence>
<evidence type="ECO:0000256" key="4">
    <source>
        <dbReference type="ARBA" id="ARBA00022763"/>
    </source>
</evidence>
<dbReference type="Gene3D" id="3.40.1440.10">
    <property type="entry name" value="GIY-YIG endonuclease"/>
    <property type="match status" value="1"/>
</dbReference>
<dbReference type="SUPFAM" id="SSF82771">
    <property type="entry name" value="GIY-YIG endonuclease"/>
    <property type="match status" value="1"/>
</dbReference>
<evidence type="ECO:0000256" key="9">
    <source>
        <dbReference type="ARBA" id="ARBA00023204"/>
    </source>
</evidence>
<feature type="domain" description="GIY-YIG" evidence="12">
    <location>
        <begin position="9"/>
        <end position="92"/>
    </location>
</feature>
<dbReference type="FunFam" id="3.40.1440.10:FF:000008">
    <property type="entry name" value="Structure-specific endonuclease subunit SLX1 homolog"/>
    <property type="match status" value="1"/>
</dbReference>
<dbReference type="AlphaFoldDB" id="A0A834M651"/>
<dbReference type="EC" id="3.1.-.-" evidence="11"/>
<proteinExistence type="inferred from homology"/>
<dbReference type="InterPro" id="IPR048749">
    <property type="entry name" value="SLX1_C"/>
</dbReference>
<reference evidence="13" key="1">
    <citation type="submission" date="2020-08" db="EMBL/GenBank/DDBJ databases">
        <title>Genome sequencing and assembly of the red palm weevil Rhynchophorus ferrugineus.</title>
        <authorList>
            <person name="Dias G.B."/>
            <person name="Bergman C.M."/>
            <person name="Manee M."/>
        </authorList>
    </citation>
    <scope>NUCLEOTIDE SEQUENCE</scope>
    <source>
        <strain evidence="13">AA-2017</strain>
        <tissue evidence="13">Whole larva</tissue>
    </source>
</reference>